<keyword evidence="6 10" id="KW-0378">Hydrolase</keyword>
<evidence type="ECO:0000313" key="12">
    <source>
        <dbReference type="EMBL" id="TFH68969.1"/>
    </source>
</evidence>
<feature type="binding site" evidence="10">
    <location>
        <position position="197"/>
    </location>
    <ligand>
        <name>Mn(2+)</name>
        <dbReference type="ChEBI" id="CHEBI:29035"/>
        <label>1</label>
    </ligand>
</feature>
<comment type="function">
    <text evidence="10">Hydrolyzes the pyrophosphate bond of UDP-2,3-diacylglucosamine to yield 2,3-diacylglucosamine 1-phosphate (lipid X) and UMP by catalyzing the attack of water at the alpha-P atom. Involved in the biosynthesis of lipid A, a phosphorylated glycolipid that anchors the lipopolysaccharide to the outer membrane of the cell.</text>
</comment>
<feature type="binding site" evidence="10">
    <location>
        <position position="10"/>
    </location>
    <ligand>
        <name>Mn(2+)</name>
        <dbReference type="ChEBI" id="CHEBI:29035"/>
        <label>1</label>
    </ligand>
</feature>
<dbReference type="AlphaFoldDB" id="A0A4Y8UMV8"/>
<dbReference type="Pfam" id="PF00149">
    <property type="entry name" value="Metallophos"/>
    <property type="match status" value="1"/>
</dbReference>
<evidence type="ECO:0000313" key="13">
    <source>
        <dbReference type="Proteomes" id="UP000298133"/>
    </source>
</evidence>
<dbReference type="Proteomes" id="UP000298133">
    <property type="component" value="Unassembled WGS sequence"/>
</dbReference>
<comment type="pathway">
    <text evidence="10">Glycolipid biosynthesis; lipid IV(A) biosynthesis; lipid IV(A) from (3R)-3-hydroxytetradecanoyl-[acyl-carrier-protein] and UDP-N-acetyl-alpha-D-glucosamine: step 4/6.</text>
</comment>
<feature type="binding site" evidence="10">
    <location>
        <position position="195"/>
    </location>
    <ligand>
        <name>Mn(2+)</name>
        <dbReference type="ChEBI" id="CHEBI:29035"/>
        <label>2</label>
    </ligand>
</feature>
<dbReference type="InterPro" id="IPR029052">
    <property type="entry name" value="Metallo-depent_PP-like"/>
</dbReference>
<sequence length="238" mass="27056">MPRYLISDLHLAPERPELLAALEGFCADKLVSGDQLYILGDLFEAWIGDDDPSPLASNVKALLASLDRRGVRCHVQQGNRDFLLGRRFARDSRCTLLGDYATIDDQHGTILLTHGDLLCTDDVDYQRFRRKSRRPLYRFVLSHLPLRRRQRLASEWRAKSRAANANKASAIMDVNVDTVQAVMAAHGVNRLIHGHTHRPNIHQHGEKTRWVLGDWGDFGWFIVLENGAINLEKFTIKA</sequence>
<dbReference type="OrthoDB" id="9783283at2"/>
<feature type="binding site" evidence="10">
    <location>
        <position position="41"/>
    </location>
    <ligand>
        <name>Mn(2+)</name>
        <dbReference type="ChEBI" id="CHEBI:29035"/>
        <label>1</label>
    </ligand>
</feature>
<comment type="similarity">
    <text evidence="10">Belongs to the LpxH family.</text>
</comment>
<dbReference type="NCBIfam" id="NF003743">
    <property type="entry name" value="PRK05340.1"/>
    <property type="match status" value="1"/>
</dbReference>
<comment type="subcellular location">
    <subcellularLocation>
        <location evidence="10">Cell inner membrane</location>
        <topology evidence="10">Peripheral membrane protein</topology>
        <orientation evidence="10">Cytoplasmic side</orientation>
    </subcellularLocation>
</comment>
<dbReference type="GO" id="GO:0009245">
    <property type="term" value="P:lipid A biosynthetic process"/>
    <property type="evidence" value="ECO:0007669"/>
    <property type="project" value="UniProtKB-UniRule"/>
</dbReference>
<comment type="caution">
    <text evidence="12">The sequence shown here is derived from an EMBL/GenBank/DDBJ whole genome shotgun (WGS) entry which is preliminary data.</text>
</comment>
<dbReference type="Gene3D" id="3.60.21.10">
    <property type="match status" value="1"/>
</dbReference>
<evidence type="ECO:0000256" key="8">
    <source>
        <dbReference type="ARBA" id="ARBA00023136"/>
    </source>
</evidence>
<keyword evidence="7 10" id="KW-0443">Lipid metabolism</keyword>
<keyword evidence="1 10" id="KW-1003">Cell membrane</keyword>
<dbReference type="CDD" id="cd07398">
    <property type="entry name" value="MPP_YbbF-LpxH"/>
    <property type="match status" value="1"/>
</dbReference>
<name>A0A4Y8UMV8_9GAMM</name>
<feature type="binding site" evidence="10">
    <location>
        <position position="8"/>
    </location>
    <ligand>
        <name>Mn(2+)</name>
        <dbReference type="ChEBI" id="CHEBI:29035"/>
        <label>1</label>
    </ligand>
</feature>
<keyword evidence="3 10" id="KW-0997">Cell inner membrane</keyword>
<evidence type="ECO:0000256" key="9">
    <source>
        <dbReference type="ARBA" id="ARBA00023211"/>
    </source>
</evidence>
<feature type="binding site" evidence="10">
    <location>
        <position position="114"/>
    </location>
    <ligand>
        <name>Mn(2+)</name>
        <dbReference type="ChEBI" id="CHEBI:29035"/>
        <label>2</label>
    </ligand>
</feature>
<feature type="binding site" evidence="10">
    <location>
        <begin position="79"/>
        <end position="80"/>
    </location>
    <ligand>
        <name>substrate</name>
    </ligand>
</feature>
<feature type="binding site" evidence="10">
    <location>
        <position position="79"/>
    </location>
    <ligand>
        <name>Mn(2+)</name>
        <dbReference type="ChEBI" id="CHEBI:29035"/>
        <label>2</label>
    </ligand>
</feature>
<protein>
    <recommendedName>
        <fullName evidence="10">UDP-2,3-diacylglucosamine hydrolase</fullName>
        <ecNumber evidence="10">3.6.1.54</ecNumber>
    </recommendedName>
    <alternativeName>
        <fullName evidence="10">UDP-2,3-diacylglucosamine diphosphatase</fullName>
    </alternativeName>
</protein>
<dbReference type="HAMAP" id="MF_00575">
    <property type="entry name" value="LpxH"/>
    <property type="match status" value="1"/>
</dbReference>
<accession>A0A4Y8UMV8</accession>
<evidence type="ECO:0000256" key="2">
    <source>
        <dbReference type="ARBA" id="ARBA00022516"/>
    </source>
</evidence>
<dbReference type="GO" id="GO:0008758">
    <property type="term" value="F:UDP-2,3-diacylglucosamine hydrolase activity"/>
    <property type="evidence" value="ECO:0007669"/>
    <property type="project" value="UniProtKB-UniRule"/>
</dbReference>
<keyword evidence="13" id="KW-1185">Reference proteome</keyword>
<dbReference type="PANTHER" id="PTHR34990:SF1">
    <property type="entry name" value="UDP-2,3-DIACYLGLUCOSAMINE HYDROLASE"/>
    <property type="match status" value="1"/>
</dbReference>
<evidence type="ECO:0000256" key="1">
    <source>
        <dbReference type="ARBA" id="ARBA00022475"/>
    </source>
</evidence>
<feature type="binding site" evidence="10">
    <location>
        <position position="195"/>
    </location>
    <ligand>
        <name>substrate</name>
    </ligand>
</feature>
<organism evidence="12 13">
    <name type="scientific">Gammaproteobacteria bacterium LSUCC0057</name>
    <dbReference type="NCBI Taxonomy" id="2559237"/>
    <lineage>
        <taxon>Bacteria</taxon>
        <taxon>Pseudomonadati</taxon>
        <taxon>Pseudomonadota</taxon>
        <taxon>Gammaproteobacteria</taxon>
        <taxon>Cellvibrionales</taxon>
        <taxon>Porticoccaceae</taxon>
        <taxon>SAR92 clade</taxon>
    </lineage>
</organism>
<evidence type="ECO:0000256" key="10">
    <source>
        <dbReference type="HAMAP-Rule" id="MF_00575"/>
    </source>
</evidence>
<reference evidence="12 13" key="1">
    <citation type="submission" date="2019-03" db="EMBL/GenBank/DDBJ databases">
        <title>Draft genome of Gammaproteobacteria bacterium LSUCC0057, a member of the SAR92 clade.</title>
        <authorList>
            <person name="Lanclos V.C."/>
            <person name="Doiron C."/>
            <person name="Henson M.W."/>
            <person name="Thrash J.C."/>
        </authorList>
    </citation>
    <scope>NUCLEOTIDE SEQUENCE [LARGE SCALE GENOMIC DNA]</scope>
    <source>
        <strain evidence="12 13">LSUCC0057</strain>
    </source>
</reference>
<dbReference type="InterPro" id="IPR010138">
    <property type="entry name" value="UDP-diacylglucosamine_Hdrlase"/>
</dbReference>
<gene>
    <name evidence="10" type="primary">lpxH</name>
    <name evidence="12" type="ORF">E3W66_03220</name>
</gene>
<feature type="binding site" evidence="10">
    <location>
        <position position="167"/>
    </location>
    <ligand>
        <name>substrate</name>
    </ligand>
</feature>
<keyword evidence="9 10" id="KW-0464">Manganese</keyword>
<comment type="cofactor">
    <cofactor evidence="10">
        <name>Mn(2+)</name>
        <dbReference type="ChEBI" id="CHEBI:29035"/>
    </cofactor>
    <text evidence="10">Binds 2 Mn(2+) ions per subunit in a binuclear metal center.</text>
</comment>
<dbReference type="PANTHER" id="PTHR34990">
    <property type="entry name" value="UDP-2,3-DIACYLGLUCOSAMINE HYDROLASE-RELATED"/>
    <property type="match status" value="1"/>
</dbReference>
<evidence type="ECO:0000256" key="6">
    <source>
        <dbReference type="ARBA" id="ARBA00022801"/>
    </source>
</evidence>
<dbReference type="InterPro" id="IPR043461">
    <property type="entry name" value="LpxH-like"/>
</dbReference>
<feature type="binding site" evidence="10">
    <location>
        <position position="160"/>
    </location>
    <ligand>
        <name>substrate</name>
    </ligand>
</feature>
<dbReference type="GO" id="GO:0019897">
    <property type="term" value="C:extrinsic component of plasma membrane"/>
    <property type="evidence" value="ECO:0007669"/>
    <property type="project" value="UniProtKB-UniRule"/>
</dbReference>
<keyword evidence="2 10" id="KW-0444">Lipid biosynthesis</keyword>
<comment type="catalytic activity">
    <reaction evidence="10">
        <text>UDP-2-N,3-O-bis[(3R)-3-hydroxytetradecanoyl]-alpha-D-glucosamine + H2O = 2-N,3-O-bis[(3R)-3-hydroxytetradecanoyl]-alpha-D-glucosaminyl 1-phosphate + UMP + 2 H(+)</text>
        <dbReference type="Rhea" id="RHEA:25213"/>
        <dbReference type="ChEBI" id="CHEBI:15377"/>
        <dbReference type="ChEBI" id="CHEBI:15378"/>
        <dbReference type="ChEBI" id="CHEBI:57865"/>
        <dbReference type="ChEBI" id="CHEBI:57957"/>
        <dbReference type="ChEBI" id="CHEBI:78847"/>
        <dbReference type="EC" id="3.6.1.54"/>
    </reaction>
</comment>
<evidence type="ECO:0000259" key="11">
    <source>
        <dbReference type="Pfam" id="PF00149"/>
    </source>
</evidence>
<dbReference type="InterPro" id="IPR004843">
    <property type="entry name" value="Calcineurin-like_PHP"/>
</dbReference>
<keyword evidence="8 10" id="KW-0472">Membrane</keyword>
<proteinExistence type="inferred from homology"/>
<feature type="domain" description="Calcineurin-like phosphoesterase" evidence="11">
    <location>
        <begin position="2"/>
        <end position="199"/>
    </location>
</feature>
<keyword evidence="4 10" id="KW-0441">Lipid A biosynthesis</keyword>
<feature type="binding site" evidence="10">
    <location>
        <position position="41"/>
    </location>
    <ligand>
        <name>Mn(2+)</name>
        <dbReference type="ChEBI" id="CHEBI:29035"/>
        <label>2</label>
    </ligand>
</feature>
<dbReference type="SUPFAM" id="SSF56300">
    <property type="entry name" value="Metallo-dependent phosphatases"/>
    <property type="match status" value="1"/>
</dbReference>
<evidence type="ECO:0000256" key="5">
    <source>
        <dbReference type="ARBA" id="ARBA00022723"/>
    </source>
</evidence>
<dbReference type="UniPathway" id="UPA00359">
    <property type="reaction ID" value="UER00480"/>
</dbReference>
<dbReference type="GO" id="GO:0005737">
    <property type="term" value="C:cytoplasm"/>
    <property type="evidence" value="ECO:0007669"/>
    <property type="project" value="InterPro"/>
</dbReference>
<dbReference type="GO" id="GO:0030145">
    <property type="term" value="F:manganese ion binding"/>
    <property type="evidence" value="ECO:0007669"/>
    <property type="project" value="UniProtKB-UniRule"/>
</dbReference>
<evidence type="ECO:0000256" key="3">
    <source>
        <dbReference type="ARBA" id="ARBA00022519"/>
    </source>
</evidence>
<evidence type="ECO:0000256" key="4">
    <source>
        <dbReference type="ARBA" id="ARBA00022556"/>
    </source>
</evidence>
<evidence type="ECO:0000256" key="7">
    <source>
        <dbReference type="ARBA" id="ARBA00023098"/>
    </source>
</evidence>
<feature type="binding site" evidence="10">
    <location>
        <position position="164"/>
    </location>
    <ligand>
        <name>substrate</name>
    </ligand>
</feature>
<dbReference type="EMBL" id="SPIA01000001">
    <property type="protein sequence ID" value="TFH68969.1"/>
    <property type="molecule type" value="Genomic_DNA"/>
</dbReference>
<dbReference type="EC" id="3.6.1.54" evidence="10"/>
<keyword evidence="5 10" id="KW-0479">Metal-binding</keyword>
<feature type="binding site" evidence="10">
    <location>
        <position position="122"/>
    </location>
    <ligand>
        <name>substrate</name>
    </ligand>
</feature>
<dbReference type="NCBIfam" id="TIGR01854">
    <property type="entry name" value="lipid_A_lpxH"/>
    <property type="match status" value="1"/>
</dbReference>